<dbReference type="VEuPathDB" id="FungiDB:MELLADRAFT_87905"/>
<keyword evidence="3" id="KW-1185">Reference proteome</keyword>
<proteinExistence type="predicted"/>
<evidence type="ECO:0000256" key="1">
    <source>
        <dbReference type="SAM" id="MobiDB-lite"/>
    </source>
</evidence>
<dbReference type="EMBL" id="GL883112">
    <property type="protein sequence ID" value="EGG05655.1"/>
    <property type="molecule type" value="Genomic_DNA"/>
</dbReference>
<dbReference type="InParanoid" id="F4RPY3"/>
<evidence type="ECO:0000313" key="3">
    <source>
        <dbReference type="Proteomes" id="UP000001072"/>
    </source>
</evidence>
<sequence>MSEQASTEDPALLVSHISESLPHTPTKLKRQRPRKTGKKFKIPVPAAGKLHTFYDHGTTRNPQGYPLYPNGDTVFVQQPHEDITNFGRIAYTHTQKVKGAKDGPWKTIWYACLSVLHCDDAFCAYAAPPPTGDGKAAEFIKENPVCPAVECSGTHLWTQCPHMVCQIDIQKQTGWGVLRHLGIHAHPWPASKKANPLAMLDLTRGGEKPKGRPFGLEDGAGQTITPPVIDIHPAFGNTGRLAYLRRKVLVEKGLIPEKESKGGGNRLIIDLMHWGNHGLRLISTLLLGANVHITFQSEWMVLHHWIPVQLTWMWGLEESHYRAHFTTLLKQIQLADLTYHERGLLAQQVVDFSTAQKKGFVLAYMDVFNELDPAKALGKLRGCHKHFCQSITRIKKNRNIVDASQLFERLALDLLEPNKPNGLSAHGSVYPWTIRPLKMKTPSTTFLKPQMVRSQCIANTTYYCISVKYGSSWESVVETMGRSEERTRRCPDENDGCPPDTTNALLLPKKLGRPVGSANVNRDPHSSYQSYSASSDPGKLNCCWETSVMESLYPTFSPPVDCGLQG</sequence>
<feature type="compositionally biased region" description="Low complexity" evidence="1">
    <location>
        <begin position="526"/>
        <end position="535"/>
    </location>
</feature>
<dbReference type="GeneID" id="18934690"/>
<evidence type="ECO:0000313" key="2">
    <source>
        <dbReference type="EMBL" id="EGG05655.1"/>
    </source>
</evidence>
<reference evidence="3" key="1">
    <citation type="journal article" date="2011" name="Proc. Natl. Acad. Sci. U.S.A.">
        <title>Obligate biotrophy features unraveled by the genomic analysis of rust fungi.</title>
        <authorList>
            <person name="Duplessis S."/>
            <person name="Cuomo C.A."/>
            <person name="Lin Y.-C."/>
            <person name="Aerts A."/>
            <person name="Tisserant E."/>
            <person name="Veneault-Fourrey C."/>
            <person name="Joly D.L."/>
            <person name="Hacquard S."/>
            <person name="Amselem J."/>
            <person name="Cantarel B.L."/>
            <person name="Chiu R."/>
            <person name="Coutinho P.M."/>
            <person name="Feau N."/>
            <person name="Field M."/>
            <person name="Frey P."/>
            <person name="Gelhaye E."/>
            <person name="Goldberg J."/>
            <person name="Grabherr M.G."/>
            <person name="Kodira C.D."/>
            <person name="Kohler A."/>
            <person name="Kuees U."/>
            <person name="Lindquist E.A."/>
            <person name="Lucas S.M."/>
            <person name="Mago R."/>
            <person name="Mauceli E."/>
            <person name="Morin E."/>
            <person name="Murat C."/>
            <person name="Pangilinan J.L."/>
            <person name="Park R."/>
            <person name="Pearson M."/>
            <person name="Quesneville H."/>
            <person name="Rouhier N."/>
            <person name="Sakthikumar S."/>
            <person name="Salamov A.A."/>
            <person name="Schmutz J."/>
            <person name="Selles B."/>
            <person name="Shapiro H."/>
            <person name="Tanguay P."/>
            <person name="Tuskan G.A."/>
            <person name="Henrissat B."/>
            <person name="Van de Peer Y."/>
            <person name="Rouze P."/>
            <person name="Ellis J.G."/>
            <person name="Dodds P.N."/>
            <person name="Schein J.E."/>
            <person name="Zhong S."/>
            <person name="Hamelin R.C."/>
            <person name="Grigoriev I.V."/>
            <person name="Szabo L.J."/>
            <person name="Martin F."/>
        </authorList>
    </citation>
    <scope>NUCLEOTIDE SEQUENCE [LARGE SCALE GENOMIC DNA]</scope>
    <source>
        <strain evidence="3">98AG31 / pathotype 3-4-7</strain>
    </source>
</reference>
<dbReference type="KEGG" id="mlr:MELLADRAFT_87905"/>
<dbReference type="RefSeq" id="XP_007411144.1">
    <property type="nucleotide sequence ID" value="XM_007411082.1"/>
</dbReference>
<protein>
    <recommendedName>
        <fullName evidence="4">GCM domain-containing protein</fullName>
    </recommendedName>
</protein>
<organism evidence="3">
    <name type="scientific">Melampsora larici-populina (strain 98AG31 / pathotype 3-4-7)</name>
    <name type="common">Poplar leaf rust fungus</name>
    <dbReference type="NCBI Taxonomy" id="747676"/>
    <lineage>
        <taxon>Eukaryota</taxon>
        <taxon>Fungi</taxon>
        <taxon>Dikarya</taxon>
        <taxon>Basidiomycota</taxon>
        <taxon>Pucciniomycotina</taxon>
        <taxon>Pucciniomycetes</taxon>
        <taxon>Pucciniales</taxon>
        <taxon>Melampsoraceae</taxon>
        <taxon>Melampsora</taxon>
    </lineage>
</organism>
<dbReference type="eggNOG" id="ENOG502S7P8">
    <property type="taxonomic scope" value="Eukaryota"/>
</dbReference>
<feature type="region of interest" description="Disordered" evidence="1">
    <location>
        <begin position="1"/>
        <end position="38"/>
    </location>
</feature>
<feature type="compositionally biased region" description="Basic residues" evidence="1">
    <location>
        <begin position="26"/>
        <end position="38"/>
    </location>
</feature>
<dbReference type="Proteomes" id="UP000001072">
    <property type="component" value="Unassembled WGS sequence"/>
</dbReference>
<name>F4RPY3_MELLP</name>
<dbReference type="HOGENOM" id="CLU_016062_2_0_1"/>
<evidence type="ECO:0008006" key="4">
    <source>
        <dbReference type="Google" id="ProtNLM"/>
    </source>
</evidence>
<accession>F4RPY3</accession>
<gene>
    <name evidence="2" type="ORF">MELLADRAFT_87905</name>
</gene>
<feature type="region of interest" description="Disordered" evidence="1">
    <location>
        <begin position="484"/>
        <end position="535"/>
    </location>
</feature>
<dbReference type="AlphaFoldDB" id="F4RPY3"/>